<dbReference type="Gene3D" id="2.40.480.10">
    <property type="entry name" value="Allene oxide cyclase-like"/>
    <property type="match status" value="1"/>
</dbReference>
<sequence length="192" mass="21051">MGKVAIVVMLITLAVAKPIVHSKIEEPKEVDEWFHKVRLGLAAEKVTKLHFYFHDIQSGKNPTAMRVAQSSFTDKSPTLFGLVNMVDDPLTEGPELTSKEVGRAQGLYGLAGLEELSLLMTLNYVFTSGEYNGSTLSILGRNPVWHPVREMPIVGGSGVFRLARGVATAKTYSFNVTTGNAVVEYNVLVIHY</sequence>
<comment type="subcellular location">
    <subcellularLocation>
        <location evidence="4">Secreted</location>
        <location evidence="4">Extracellular space</location>
        <location evidence="4">Apoplast</location>
    </subcellularLocation>
</comment>
<dbReference type="PANTHER" id="PTHR21495">
    <property type="entry name" value="NUCLEOPORIN-RELATED"/>
    <property type="match status" value="1"/>
</dbReference>
<dbReference type="InterPro" id="IPR004265">
    <property type="entry name" value="Dirigent"/>
</dbReference>
<accession>A0AAP0WZP8</accession>
<keyword evidence="3 4" id="KW-0964">Secreted</keyword>
<feature type="chain" id="PRO_5042663843" description="Dirigent protein" evidence="4">
    <location>
        <begin position="17"/>
        <end position="192"/>
    </location>
</feature>
<keyword evidence="4" id="KW-0052">Apoplast</keyword>
<evidence type="ECO:0000256" key="2">
    <source>
        <dbReference type="ARBA" id="ARBA00011738"/>
    </source>
</evidence>
<evidence type="ECO:0000256" key="4">
    <source>
        <dbReference type="RuleBase" id="RU363099"/>
    </source>
</evidence>
<dbReference type="GO" id="GO:0048046">
    <property type="term" value="C:apoplast"/>
    <property type="evidence" value="ECO:0007669"/>
    <property type="project" value="UniProtKB-SubCell"/>
</dbReference>
<dbReference type="EMBL" id="JBBPBK010000004">
    <property type="protein sequence ID" value="KAK9286959.1"/>
    <property type="molecule type" value="Genomic_DNA"/>
</dbReference>
<dbReference type="GO" id="GO:0009699">
    <property type="term" value="P:phenylpropanoid biosynthetic process"/>
    <property type="evidence" value="ECO:0007669"/>
    <property type="project" value="UniProtKB-ARBA"/>
</dbReference>
<proteinExistence type="inferred from homology"/>
<reference evidence="5 6" key="1">
    <citation type="journal article" date="2024" name="Plant J.">
        <title>Genome sequences and population genomics reveal climatic adaptation and genomic divergence between two closely related sweetgum species.</title>
        <authorList>
            <person name="Xu W.Q."/>
            <person name="Ren C.Q."/>
            <person name="Zhang X.Y."/>
            <person name="Comes H.P."/>
            <person name="Liu X.H."/>
            <person name="Li Y.G."/>
            <person name="Kettle C.J."/>
            <person name="Jalonen R."/>
            <person name="Gaisberger H."/>
            <person name="Ma Y.Z."/>
            <person name="Qiu Y.X."/>
        </authorList>
    </citation>
    <scope>NUCLEOTIDE SEQUENCE [LARGE SCALE GENOMIC DNA]</scope>
    <source>
        <strain evidence="5">Hangzhou</strain>
    </source>
</reference>
<evidence type="ECO:0000313" key="6">
    <source>
        <dbReference type="Proteomes" id="UP001415857"/>
    </source>
</evidence>
<keyword evidence="6" id="KW-1185">Reference proteome</keyword>
<comment type="function">
    <text evidence="4">Dirigent proteins impart stereoselectivity on the phenoxy radical-coupling reaction, yielding optically active lignans from two molecules of coniferyl alcohol in the biosynthesis of lignans, flavonolignans, and alkaloids and thus plays a central role in plant secondary metabolism.</text>
</comment>
<name>A0AAP0WZP8_LIQFO</name>
<feature type="signal peptide" evidence="4">
    <location>
        <begin position="1"/>
        <end position="16"/>
    </location>
</feature>
<dbReference type="AlphaFoldDB" id="A0AAP0WZP8"/>
<dbReference type="Pfam" id="PF03018">
    <property type="entry name" value="Dirigent"/>
    <property type="match status" value="1"/>
</dbReference>
<comment type="similarity">
    <text evidence="1 4">Belongs to the plant dirigent protein family.</text>
</comment>
<evidence type="ECO:0000313" key="5">
    <source>
        <dbReference type="EMBL" id="KAK9286959.1"/>
    </source>
</evidence>
<organism evidence="5 6">
    <name type="scientific">Liquidambar formosana</name>
    <name type="common">Formosan gum</name>
    <dbReference type="NCBI Taxonomy" id="63359"/>
    <lineage>
        <taxon>Eukaryota</taxon>
        <taxon>Viridiplantae</taxon>
        <taxon>Streptophyta</taxon>
        <taxon>Embryophyta</taxon>
        <taxon>Tracheophyta</taxon>
        <taxon>Spermatophyta</taxon>
        <taxon>Magnoliopsida</taxon>
        <taxon>eudicotyledons</taxon>
        <taxon>Gunneridae</taxon>
        <taxon>Pentapetalae</taxon>
        <taxon>Saxifragales</taxon>
        <taxon>Altingiaceae</taxon>
        <taxon>Liquidambar</taxon>
    </lineage>
</organism>
<dbReference type="Proteomes" id="UP001415857">
    <property type="component" value="Unassembled WGS sequence"/>
</dbReference>
<evidence type="ECO:0000256" key="3">
    <source>
        <dbReference type="ARBA" id="ARBA00022525"/>
    </source>
</evidence>
<dbReference type="InterPro" id="IPR044859">
    <property type="entry name" value="Allene_oxi_cyc_Dirigent"/>
</dbReference>
<comment type="caution">
    <text evidence="5">The sequence shown here is derived from an EMBL/GenBank/DDBJ whole genome shotgun (WGS) entry which is preliminary data.</text>
</comment>
<keyword evidence="4" id="KW-0732">Signal</keyword>
<protein>
    <recommendedName>
        <fullName evidence="4">Dirigent protein</fullName>
    </recommendedName>
</protein>
<comment type="subunit">
    <text evidence="2 4">Homodimer.</text>
</comment>
<evidence type="ECO:0000256" key="1">
    <source>
        <dbReference type="ARBA" id="ARBA00010746"/>
    </source>
</evidence>
<gene>
    <name evidence="5" type="ORF">L1049_015367</name>
</gene>